<keyword evidence="5 6" id="KW-0472">Membrane</keyword>
<evidence type="ECO:0000256" key="6">
    <source>
        <dbReference type="RuleBase" id="RU366058"/>
    </source>
</evidence>
<evidence type="ECO:0000259" key="7">
    <source>
        <dbReference type="Pfam" id="PF09335"/>
    </source>
</evidence>
<sequence length="227" mass="26059">MWSVMMKKSILKALLIFMLIIVLIWINHRYLNWKPLTIREWMTSFGWYAPLVFILLFTIRPLLLFPSSILTIAAGLAFGPFLGTLYSLIGLMISAVIAFGVARKLGKEIVQKRWTGRFRTLEIQLEQNGFFYVLVLRLIPFINFDLISYLAGISKVRFRSFLYATFIGVIPGTYGYTFVGHTLVERDPVMIMKLVVIFALLIAVPLIFRKKLAAKVGLFPAKEQKED</sequence>
<evidence type="ECO:0000313" key="8">
    <source>
        <dbReference type="EMBL" id="QZT35015.1"/>
    </source>
</evidence>
<dbReference type="Proteomes" id="UP000825179">
    <property type="component" value="Chromosome"/>
</dbReference>
<keyword evidence="2 6" id="KW-1003">Cell membrane</keyword>
<keyword evidence="4 6" id="KW-1133">Transmembrane helix</keyword>
<evidence type="ECO:0000256" key="5">
    <source>
        <dbReference type="ARBA" id="ARBA00023136"/>
    </source>
</evidence>
<evidence type="ECO:0000313" key="9">
    <source>
        <dbReference type="Proteomes" id="UP000825179"/>
    </source>
</evidence>
<dbReference type="GO" id="GO:0005886">
    <property type="term" value="C:plasma membrane"/>
    <property type="evidence" value="ECO:0007669"/>
    <property type="project" value="UniProtKB-SubCell"/>
</dbReference>
<feature type="transmembrane region" description="Helical" evidence="6">
    <location>
        <begin position="129"/>
        <end position="149"/>
    </location>
</feature>
<feature type="transmembrane region" description="Helical" evidence="6">
    <location>
        <begin position="190"/>
        <end position="208"/>
    </location>
</feature>
<keyword evidence="9" id="KW-1185">Reference proteome</keyword>
<gene>
    <name evidence="8" type="ORF">HUR95_07235</name>
</gene>
<dbReference type="EMBL" id="CP082237">
    <property type="protein sequence ID" value="QZT35015.1"/>
    <property type="molecule type" value="Genomic_DNA"/>
</dbReference>
<name>A0A8X8ICL5_CALTT</name>
<dbReference type="InterPro" id="IPR032816">
    <property type="entry name" value="VTT_dom"/>
</dbReference>
<feature type="domain" description="VTT" evidence="7">
    <location>
        <begin position="65"/>
        <end position="181"/>
    </location>
</feature>
<keyword evidence="3 6" id="KW-0812">Transmembrane</keyword>
<feature type="transmembrane region" description="Helical" evidence="6">
    <location>
        <begin position="161"/>
        <end position="184"/>
    </location>
</feature>
<dbReference type="InterPro" id="IPR015414">
    <property type="entry name" value="TMEM64"/>
</dbReference>
<comment type="similarity">
    <text evidence="6">Belongs to the TVP38/TMEM64 family.</text>
</comment>
<comment type="subcellular location">
    <subcellularLocation>
        <location evidence="1 6">Cell membrane</location>
        <topology evidence="1 6">Multi-pass membrane protein</topology>
    </subcellularLocation>
</comment>
<reference evidence="8 9" key="1">
    <citation type="journal article" date="2020" name="Extremophiles">
        <title>Genomic analysis of Caldalkalibacillus thermarum TA2.A1 reveals aerobic alkaliphilic metabolism and evolutionary hallmarks linking alkaliphilic bacteria and plant life.</title>
        <authorList>
            <person name="de Jong S.I."/>
            <person name="van den Broek M.A."/>
            <person name="Merkel A.Y."/>
            <person name="de la Torre Cortes P."/>
            <person name="Kalamorz F."/>
            <person name="Cook G.M."/>
            <person name="van Loosdrecht M.C.M."/>
            <person name="McMillan D.G.G."/>
        </authorList>
    </citation>
    <scope>NUCLEOTIDE SEQUENCE [LARGE SCALE GENOMIC DNA]</scope>
    <source>
        <strain evidence="8 9">TA2.A1</strain>
    </source>
</reference>
<evidence type="ECO:0000256" key="1">
    <source>
        <dbReference type="ARBA" id="ARBA00004651"/>
    </source>
</evidence>
<protein>
    <recommendedName>
        <fullName evidence="6">TVP38/TMEM64 family membrane protein</fullName>
    </recommendedName>
</protein>
<accession>A0A8X8ICL5</accession>
<feature type="transmembrane region" description="Helical" evidence="6">
    <location>
        <begin position="9"/>
        <end position="27"/>
    </location>
</feature>
<dbReference type="RefSeq" id="WP_222823135.1">
    <property type="nucleotide sequence ID" value="NZ_CP082237.1"/>
</dbReference>
<evidence type="ECO:0000256" key="3">
    <source>
        <dbReference type="ARBA" id="ARBA00022692"/>
    </source>
</evidence>
<dbReference type="PANTHER" id="PTHR12677:SF59">
    <property type="entry name" value="GOLGI APPARATUS MEMBRANE PROTEIN TVP38-RELATED"/>
    <property type="match status" value="1"/>
</dbReference>
<evidence type="ECO:0000256" key="4">
    <source>
        <dbReference type="ARBA" id="ARBA00022989"/>
    </source>
</evidence>
<dbReference type="PANTHER" id="PTHR12677">
    <property type="entry name" value="GOLGI APPARATUS MEMBRANE PROTEIN TVP38-RELATED"/>
    <property type="match status" value="1"/>
</dbReference>
<dbReference type="KEGG" id="cthu:HUR95_07235"/>
<feature type="transmembrane region" description="Helical" evidence="6">
    <location>
        <begin position="77"/>
        <end position="102"/>
    </location>
</feature>
<proteinExistence type="inferred from homology"/>
<dbReference type="AlphaFoldDB" id="A0A8X8ICL5"/>
<feature type="transmembrane region" description="Helical" evidence="6">
    <location>
        <begin position="47"/>
        <end position="65"/>
    </location>
</feature>
<dbReference type="Pfam" id="PF09335">
    <property type="entry name" value="VTT_dom"/>
    <property type="match status" value="1"/>
</dbReference>
<organism evidence="8 9">
    <name type="scientific">Caldalkalibacillus thermarum (strain TA2.A1)</name>
    <dbReference type="NCBI Taxonomy" id="986075"/>
    <lineage>
        <taxon>Bacteria</taxon>
        <taxon>Bacillati</taxon>
        <taxon>Bacillota</taxon>
        <taxon>Bacilli</taxon>
        <taxon>Bacillales</taxon>
        <taxon>Bacillaceae</taxon>
        <taxon>Caldalkalibacillus</taxon>
    </lineage>
</organism>
<evidence type="ECO:0000256" key="2">
    <source>
        <dbReference type="ARBA" id="ARBA00022475"/>
    </source>
</evidence>